<dbReference type="EMBL" id="JBHSRI010000016">
    <property type="protein sequence ID" value="MFC6039697.1"/>
    <property type="molecule type" value="Genomic_DNA"/>
</dbReference>
<sequence>MKQIDVLELAKEMFESHKEQSVDEIAELVNNEFNGKKMTVETMPSEILMMVSQLISVVRKQEFEFTVNLVQRVVDELQQNQDS</sequence>
<proteinExistence type="predicted"/>
<organism evidence="1 2">
    <name type="scientific">Paenisporosarcina macmurdoensis</name>
    <dbReference type="NCBI Taxonomy" id="212659"/>
    <lineage>
        <taxon>Bacteria</taxon>
        <taxon>Bacillati</taxon>
        <taxon>Bacillota</taxon>
        <taxon>Bacilli</taxon>
        <taxon>Bacillales</taxon>
        <taxon>Caryophanaceae</taxon>
        <taxon>Paenisporosarcina</taxon>
    </lineage>
</organism>
<keyword evidence="2" id="KW-1185">Reference proteome</keyword>
<dbReference type="Proteomes" id="UP001596170">
    <property type="component" value="Unassembled WGS sequence"/>
</dbReference>
<name>A0ABW1L9U0_9BACL</name>
<comment type="caution">
    <text evidence="1">The sequence shown here is derived from an EMBL/GenBank/DDBJ whole genome shotgun (WGS) entry which is preliminary data.</text>
</comment>
<dbReference type="RefSeq" id="WP_377733839.1">
    <property type="nucleotide sequence ID" value="NZ_JBHSRI010000016.1"/>
</dbReference>
<protein>
    <submittedName>
        <fullName evidence="1">Uncharacterized protein</fullName>
    </submittedName>
</protein>
<evidence type="ECO:0000313" key="2">
    <source>
        <dbReference type="Proteomes" id="UP001596170"/>
    </source>
</evidence>
<gene>
    <name evidence="1" type="ORF">ACFPYN_09730</name>
</gene>
<evidence type="ECO:0000313" key="1">
    <source>
        <dbReference type="EMBL" id="MFC6039697.1"/>
    </source>
</evidence>
<reference evidence="2" key="1">
    <citation type="journal article" date="2019" name="Int. J. Syst. Evol. Microbiol.">
        <title>The Global Catalogue of Microorganisms (GCM) 10K type strain sequencing project: providing services to taxonomists for standard genome sequencing and annotation.</title>
        <authorList>
            <consortium name="The Broad Institute Genomics Platform"/>
            <consortium name="The Broad Institute Genome Sequencing Center for Infectious Disease"/>
            <person name="Wu L."/>
            <person name="Ma J."/>
        </authorList>
    </citation>
    <scope>NUCLEOTIDE SEQUENCE [LARGE SCALE GENOMIC DNA]</scope>
    <source>
        <strain evidence="2">CCUG 54527</strain>
    </source>
</reference>
<accession>A0ABW1L9U0</accession>